<evidence type="ECO:0000313" key="1">
    <source>
        <dbReference type="EMBL" id="QAX80329.1"/>
    </source>
</evidence>
<protein>
    <submittedName>
        <fullName evidence="1">Uncharacterized protein</fullName>
    </submittedName>
</protein>
<dbReference type="EMBL" id="CP032487">
    <property type="protein sequence ID" value="QAX80329.1"/>
    <property type="molecule type" value="Genomic_DNA"/>
</dbReference>
<evidence type="ECO:0000313" key="2">
    <source>
        <dbReference type="Proteomes" id="UP000288804"/>
    </source>
</evidence>
<gene>
    <name evidence="1" type="ORF">D5F51_18390</name>
</gene>
<reference evidence="2" key="1">
    <citation type="submission" date="2018-09" db="EMBL/GenBank/DDBJ databases">
        <title>Yersinia hibernicus sp. nov.</title>
        <authorList>
            <person name="Nguyen S.V."/>
            <person name="Mundanda D.M."/>
            <person name="Anes J."/>
            <person name="Fanning S."/>
        </authorList>
    </citation>
    <scope>NUCLEOTIDE SEQUENCE [LARGE SCALE GENOMIC DNA]</scope>
    <source>
        <strain evidence="2">CFS1934</strain>
    </source>
</reference>
<organism evidence="1 2">
    <name type="scientific">Yersinia hibernica</name>
    <dbReference type="NCBI Taxonomy" id="2339259"/>
    <lineage>
        <taxon>Bacteria</taxon>
        <taxon>Pseudomonadati</taxon>
        <taxon>Pseudomonadota</taxon>
        <taxon>Gammaproteobacteria</taxon>
        <taxon>Enterobacterales</taxon>
        <taxon>Yersiniaceae</taxon>
        <taxon>Yersinia</taxon>
    </lineage>
</organism>
<dbReference type="RefSeq" id="WP_129198292.1">
    <property type="nucleotide sequence ID" value="NZ_CP032487.1"/>
</dbReference>
<sequence>MQYGKRALTCCGKKMPLEVMRSRAGFYLGTSENAEPLSRESVEYWRTCGEAEDALRTGSWSQLTYC</sequence>
<keyword evidence="2" id="KW-1185">Reference proteome</keyword>
<proteinExistence type="predicted"/>
<name>A0ABX5R4N0_9GAMM</name>
<accession>A0ABX5R4N0</accession>
<dbReference type="Proteomes" id="UP000288804">
    <property type="component" value="Chromosome"/>
</dbReference>